<dbReference type="SUPFAM" id="SSF81321">
    <property type="entry name" value="Family A G protein-coupled receptor-like"/>
    <property type="match status" value="1"/>
</dbReference>
<keyword evidence="1" id="KW-1133">Transmembrane helix</keyword>
<keyword evidence="1" id="KW-0812">Transmembrane</keyword>
<keyword evidence="3" id="KW-1185">Reference proteome</keyword>
<comment type="caution">
    <text evidence="2">The sequence shown here is derived from an EMBL/GenBank/DDBJ whole genome shotgun (WGS) entry which is preliminary data.</text>
</comment>
<keyword evidence="1" id="KW-0472">Membrane</keyword>
<sequence>MVDCSRAGILIPLGLSILHCEPVKKCSLVETAFLLLVTVSTVNMLTTVLNDSPVFPDDDEEDKEPMGPLLMDSPQCVLFGTFMIWFASITINLGPTFLSGALAANSEGHHNAPSCPLVHGPFRHYVLNVLWIVINVICVLLTLFHLHKLHRDLTKANVEAVRVAGLVTTLVSVTGGGGLHPPRPASTNAGALEEHRRMRNYLRRMEREGVQRVKMFLVITAAYVLFWGPLFFVTLVHHPLIGNPLGYEVSHQELQYKRLAFRVRHYQQVY</sequence>
<feature type="transmembrane region" description="Helical" evidence="1">
    <location>
        <begin position="213"/>
        <end position="236"/>
    </location>
</feature>
<evidence type="ECO:0000313" key="3">
    <source>
        <dbReference type="Proteomes" id="UP001558652"/>
    </source>
</evidence>
<dbReference type="EMBL" id="JBFDAA010000006">
    <property type="protein sequence ID" value="KAL1131392.1"/>
    <property type="molecule type" value="Genomic_DNA"/>
</dbReference>
<dbReference type="AlphaFoldDB" id="A0ABD0YXR3"/>
<evidence type="ECO:0000313" key="2">
    <source>
        <dbReference type="EMBL" id="KAL1131392.1"/>
    </source>
</evidence>
<reference evidence="2 3" key="1">
    <citation type="submission" date="2024-07" db="EMBL/GenBank/DDBJ databases">
        <title>Chromosome-level genome assembly of the water stick insect Ranatra chinensis (Heteroptera: Nepidae).</title>
        <authorList>
            <person name="Liu X."/>
        </authorList>
    </citation>
    <scope>NUCLEOTIDE SEQUENCE [LARGE SCALE GENOMIC DNA]</scope>
    <source>
        <strain evidence="2">Cailab_2021Rc</strain>
        <tissue evidence="2">Muscle</tissue>
    </source>
</reference>
<evidence type="ECO:0008006" key="4">
    <source>
        <dbReference type="Google" id="ProtNLM"/>
    </source>
</evidence>
<protein>
    <recommendedName>
        <fullName evidence="4">G-protein coupled receptors family 1 profile domain-containing protein</fullName>
    </recommendedName>
</protein>
<organism evidence="2 3">
    <name type="scientific">Ranatra chinensis</name>
    <dbReference type="NCBI Taxonomy" id="642074"/>
    <lineage>
        <taxon>Eukaryota</taxon>
        <taxon>Metazoa</taxon>
        <taxon>Ecdysozoa</taxon>
        <taxon>Arthropoda</taxon>
        <taxon>Hexapoda</taxon>
        <taxon>Insecta</taxon>
        <taxon>Pterygota</taxon>
        <taxon>Neoptera</taxon>
        <taxon>Paraneoptera</taxon>
        <taxon>Hemiptera</taxon>
        <taxon>Heteroptera</taxon>
        <taxon>Panheteroptera</taxon>
        <taxon>Nepomorpha</taxon>
        <taxon>Nepidae</taxon>
        <taxon>Ranatrinae</taxon>
        <taxon>Ranatra</taxon>
    </lineage>
</organism>
<proteinExistence type="predicted"/>
<gene>
    <name evidence="2" type="ORF">AAG570_011009</name>
</gene>
<evidence type="ECO:0000256" key="1">
    <source>
        <dbReference type="SAM" id="Phobius"/>
    </source>
</evidence>
<accession>A0ABD0YXR3</accession>
<dbReference type="Gene3D" id="1.20.1070.10">
    <property type="entry name" value="Rhodopsin 7-helix transmembrane proteins"/>
    <property type="match status" value="1"/>
</dbReference>
<feature type="transmembrane region" description="Helical" evidence="1">
    <location>
        <begin position="124"/>
        <end position="146"/>
    </location>
</feature>
<dbReference type="Proteomes" id="UP001558652">
    <property type="component" value="Unassembled WGS sequence"/>
</dbReference>
<feature type="transmembrane region" description="Helical" evidence="1">
    <location>
        <begin position="76"/>
        <end position="104"/>
    </location>
</feature>
<name>A0ABD0YXR3_9HEMI</name>